<protein>
    <submittedName>
        <fullName evidence="2">Uncharacterized protein</fullName>
    </submittedName>
</protein>
<feature type="compositionally biased region" description="Low complexity" evidence="1">
    <location>
        <begin position="752"/>
        <end position="763"/>
    </location>
</feature>
<reference evidence="2" key="1">
    <citation type="submission" date="2021-05" db="EMBL/GenBank/DDBJ databases">
        <title>A free-living protist that lacks canonical eukaryotic 1 DNA replication and segregation systems.</title>
        <authorList>
            <person name="Salas-Leiva D.E."/>
            <person name="Tromer E.C."/>
            <person name="Curtis B.A."/>
            <person name="Jerlstrom-Hultqvist J."/>
            <person name="Kolisko M."/>
            <person name="Yi Z."/>
            <person name="Salas-Leiva J.S."/>
            <person name="Gallot-Lavallee L."/>
            <person name="Kops G.J.P.L."/>
            <person name="Archibald J.M."/>
            <person name="Simpson A.G.B."/>
            <person name="Roger A.J."/>
        </authorList>
    </citation>
    <scope>NUCLEOTIDE SEQUENCE</scope>
    <source>
        <strain evidence="2">BICM</strain>
    </source>
</reference>
<keyword evidence="3" id="KW-1185">Reference proteome</keyword>
<organism evidence="2 3">
    <name type="scientific">Carpediemonas membranifera</name>
    <dbReference type="NCBI Taxonomy" id="201153"/>
    <lineage>
        <taxon>Eukaryota</taxon>
        <taxon>Metamonada</taxon>
        <taxon>Carpediemonas-like organisms</taxon>
        <taxon>Carpediemonas</taxon>
    </lineage>
</organism>
<sequence>MPPKSKTTRPQSAGGISLTELETPMMQACLPTALPPAVEAPPVGSASPEKKKGGEALQIASMSMFSRLAHAENVEMVPFDDASIVDSETLNGATIPHLLAPDSDITDASIFRSYLHALTVIRQARPDVPAPWSLLHPKSGDPEAPVMAESMYVHAVVQGTDYTIPVAPSTPMIDGQSALVSGVPWATLLHQAAGRLHRGTPLSVLTMSMLTGRTVSVSSSVADLAQPDCIAIGVVKSDAMGLRKGHCHAVLDLCPAVPTIDGPVLRLTAATPSYTGPLSDGDEEWDPEAEDFLGITRYERYQGRLPHTDLIERPPAPEDTFMPLSTFLELCDVFILPRHYPDAVSVLPMTREATTPDRRFICLKSAHTRATVVSVEFEVPATADIPGIDAGEYQVMISDGLVDSKARLDPQTTVAVDAAGMAVQFMTVPLEAGDNFFTVTDHTPLGFKLSVHGAEATLLSPAEMITAAGLHALDLGIPALFGGKRRPLCALSTPEDTTVAVKVIDNDAIGSAVGVAALCEGGRVITLPGDIPPGPCFLYAISSCDVSATQLTLATSSPVDLSDVIVYGGVFKSALPVQRHDPLFDLLVTTTSGLIEVTEIAVTETETEPVIIDEPVAIMVYDEVEPLEAHIRDDDAGRTVVEPPALGTLRHECVAVPGDHPLFPVSGPVRFRLFAKWQSTRTGHAVFKFTYVDTQAGALKVDSHRHDLAAEIAHTRAAAQEQGEAVKRDMESDEFDFIPSSGSLGKTTSRNAKPAAGAAKTPKATKIQVASVDFVELESVEMAQPVLSSSVKDSVASQL</sequence>
<evidence type="ECO:0000313" key="3">
    <source>
        <dbReference type="Proteomes" id="UP000717585"/>
    </source>
</evidence>
<gene>
    <name evidence="2" type="ORF">J8273_8379</name>
</gene>
<dbReference type="EMBL" id="JAHDYR010000067">
    <property type="protein sequence ID" value="KAG9389705.1"/>
    <property type="molecule type" value="Genomic_DNA"/>
</dbReference>
<proteinExistence type="predicted"/>
<comment type="caution">
    <text evidence="2">The sequence shown here is derived from an EMBL/GenBank/DDBJ whole genome shotgun (WGS) entry which is preliminary data.</text>
</comment>
<dbReference type="AlphaFoldDB" id="A0A8J6AQS3"/>
<feature type="region of interest" description="Disordered" evidence="1">
    <location>
        <begin position="736"/>
        <end position="763"/>
    </location>
</feature>
<feature type="region of interest" description="Disordered" evidence="1">
    <location>
        <begin position="1"/>
        <end position="21"/>
    </location>
</feature>
<evidence type="ECO:0000256" key="1">
    <source>
        <dbReference type="SAM" id="MobiDB-lite"/>
    </source>
</evidence>
<evidence type="ECO:0000313" key="2">
    <source>
        <dbReference type="EMBL" id="KAG9389705.1"/>
    </source>
</evidence>
<feature type="compositionally biased region" description="Polar residues" evidence="1">
    <location>
        <begin position="740"/>
        <end position="751"/>
    </location>
</feature>
<name>A0A8J6AQS3_9EUKA</name>
<dbReference type="Proteomes" id="UP000717585">
    <property type="component" value="Unassembled WGS sequence"/>
</dbReference>
<accession>A0A8J6AQS3</accession>